<dbReference type="AlphaFoldDB" id="A0A913XVN1"/>
<protein>
    <submittedName>
        <fullName evidence="2">Uncharacterized protein</fullName>
    </submittedName>
</protein>
<keyword evidence="1" id="KW-0663">Pyridoxal phosphate</keyword>
<dbReference type="KEGG" id="epa:110248358"/>
<dbReference type="OMA" id="LNMFASM"/>
<evidence type="ECO:0000256" key="1">
    <source>
        <dbReference type="ARBA" id="ARBA00022898"/>
    </source>
</evidence>
<reference evidence="2" key="1">
    <citation type="submission" date="2022-11" db="UniProtKB">
        <authorList>
            <consortium name="EnsemblMetazoa"/>
        </authorList>
    </citation>
    <scope>IDENTIFICATION</scope>
</reference>
<evidence type="ECO:0000313" key="3">
    <source>
        <dbReference type="Proteomes" id="UP000887567"/>
    </source>
</evidence>
<keyword evidence="3" id="KW-1185">Reference proteome</keyword>
<proteinExistence type="predicted"/>
<organism evidence="2 3">
    <name type="scientific">Exaiptasia diaphana</name>
    <name type="common">Tropical sea anemone</name>
    <name type="synonym">Aiptasia pulchella</name>
    <dbReference type="NCBI Taxonomy" id="2652724"/>
    <lineage>
        <taxon>Eukaryota</taxon>
        <taxon>Metazoa</taxon>
        <taxon>Cnidaria</taxon>
        <taxon>Anthozoa</taxon>
        <taxon>Hexacorallia</taxon>
        <taxon>Actiniaria</taxon>
        <taxon>Aiptasiidae</taxon>
        <taxon>Exaiptasia</taxon>
    </lineage>
</organism>
<dbReference type="InterPro" id="IPR015424">
    <property type="entry name" value="PyrdxlP-dep_Trfase"/>
</dbReference>
<dbReference type="OrthoDB" id="5978656at2759"/>
<accession>A0A913XVN1</accession>
<dbReference type="GeneID" id="110248358"/>
<name>A0A913XVN1_EXADI</name>
<dbReference type="EnsemblMetazoa" id="XM_021054875.2">
    <property type="protein sequence ID" value="XP_020910534.1"/>
    <property type="gene ID" value="LOC110248358"/>
</dbReference>
<dbReference type="PANTHER" id="PTHR43092:SF2">
    <property type="entry name" value="HERCYNYLCYSTEINE SULFOXIDE LYASE"/>
    <property type="match status" value="1"/>
</dbReference>
<sequence length="197" mass="22110">MALIFRVLNSTSGEFSHWCCGCAALYVDKKHQSKIHSLAPSGGFGKGFNAEFMFKGLKDYSPFLALHTALDFWLALGPSNIRAYITELAHNAGTMLADRWETDTLFPISMYGPMVLIRLPDRLWNHSGTTIATKPIADHIQDLLHYDYGIEVPVKPIKGRLYVRISAHVYNHMRDYHVLADAVCLLVEKVDIGNDTS</sequence>
<evidence type="ECO:0000313" key="2">
    <source>
        <dbReference type="EnsemblMetazoa" id="XP_020910534.1"/>
    </source>
</evidence>
<dbReference type="SUPFAM" id="SSF53383">
    <property type="entry name" value="PLP-dependent transferases"/>
    <property type="match status" value="1"/>
</dbReference>
<dbReference type="Proteomes" id="UP000887567">
    <property type="component" value="Unplaced"/>
</dbReference>
<dbReference type="PANTHER" id="PTHR43092">
    <property type="entry name" value="L-CYSTEINE DESULFHYDRASE"/>
    <property type="match status" value="1"/>
</dbReference>
<dbReference type="RefSeq" id="XP_020910534.1">
    <property type="nucleotide sequence ID" value="XM_021054875.2"/>
</dbReference>